<keyword evidence="5 10" id="KW-0819">tRNA processing</keyword>
<dbReference type="GO" id="GO:0005634">
    <property type="term" value="C:nucleus"/>
    <property type="evidence" value="ECO:0007669"/>
    <property type="project" value="TreeGrafter"/>
</dbReference>
<feature type="region of interest" description="Disordered" evidence="11">
    <location>
        <begin position="522"/>
        <end position="595"/>
    </location>
</feature>
<evidence type="ECO:0000256" key="5">
    <source>
        <dbReference type="ARBA" id="ARBA00022694"/>
    </source>
</evidence>
<evidence type="ECO:0000256" key="8">
    <source>
        <dbReference type="ARBA" id="ARBA00051897"/>
    </source>
</evidence>
<feature type="domain" description="C3H1-type" evidence="12">
    <location>
        <begin position="591"/>
        <end position="619"/>
    </location>
</feature>
<dbReference type="NCBIfam" id="TIGR00308">
    <property type="entry name" value="TRM1"/>
    <property type="match status" value="1"/>
</dbReference>
<evidence type="ECO:0000256" key="10">
    <source>
        <dbReference type="PROSITE-ProRule" id="PRU00958"/>
    </source>
</evidence>
<dbReference type="SUPFAM" id="SSF53335">
    <property type="entry name" value="S-adenosyl-L-methionine-dependent methyltransferases"/>
    <property type="match status" value="1"/>
</dbReference>
<dbReference type="InterPro" id="IPR042296">
    <property type="entry name" value="tRNA_met_Trm1_C"/>
</dbReference>
<dbReference type="Pfam" id="PF02005">
    <property type="entry name" value="TRM"/>
    <property type="match status" value="1"/>
</dbReference>
<dbReference type="GO" id="GO:0000049">
    <property type="term" value="F:tRNA binding"/>
    <property type="evidence" value="ECO:0007669"/>
    <property type="project" value="UniProtKB-UniRule"/>
</dbReference>
<reference evidence="13 14" key="1">
    <citation type="submission" date="2015-12" db="EMBL/GenBank/DDBJ databases">
        <title>Dictyostelia acquired genes for synthesis and detection of signals that induce cell-type specialization by lateral gene transfer from prokaryotes.</title>
        <authorList>
            <person name="Gloeckner G."/>
            <person name="Schaap P."/>
        </authorList>
    </citation>
    <scope>NUCLEOTIDE SEQUENCE [LARGE SCALE GENOMIC DNA]</scope>
    <source>
        <strain evidence="13 14">TK</strain>
    </source>
</reference>
<dbReference type="GO" id="GO:0008270">
    <property type="term" value="F:zinc ion binding"/>
    <property type="evidence" value="ECO:0007669"/>
    <property type="project" value="UniProtKB-KW"/>
</dbReference>
<dbReference type="Pfam" id="PF00642">
    <property type="entry name" value="zf-CCCH"/>
    <property type="match status" value="1"/>
</dbReference>
<keyword evidence="9" id="KW-0479">Metal-binding</keyword>
<feature type="compositionally biased region" description="Low complexity" evidence="11">
    <location>
        <begin position="558"/>
        <end position="569"/>
    </location>
</feature>
<dbReference type="FunFam" id="3.40.50.150:FF:000051">
    <property type="entry name" value="tRNA (guanine(26)-N(2))-dimethyltransferase"/>
    <property type="match status" value="1"/>
</dbReference>
<feature type="zinc finger region" description="C3H1-type" evidence="9">
    <location>
        <begin position="591"/>
        <end position="619"/>
    </location>
</feature>
<dbReference type="PROSITE" id="PS51626">
    <property type="entry name" value="SAM_MT_TRM1"/>
    <property type="match status" value="1"/>
</dbReference>
<keyword evidence="4 10" id="KW-0949">S-adenosyl-L-methionine</keyword>
<feature type="compositionally biased region" description="Low complexity" evidence="11">
    <location>
        <begin position="620"/>
        <end position="633"/>
    </location>
</feature>
<dbReference type="OMA" id="MKCCHEM"/>
<feature type="compositionally biased region" description="Polar residues" evidence="11">
    <location>
        <begin position="570"/>
        <end position="579"/>
    </location>
</feature>
<evidence type="ECO:0000256" key="11">
    <source>
        <dbReference type="SAM" id="MobiDB-lite"/>
    </source>
</evidence>
<comment type="similarity">
    <text evidence="10">Belongs to the class I-like SAM-binding methyltransferase superfamily. Trm1 family.</text>
</comment>
<dbReference type="PROSITE" id="PS50103">
    <property type="entry name" value="ZF_C3H1"/>
    <property type="match status" value="1"/>
</dbReference>
<dbReference type="GO" id="GO:0002940">
    <property type="term" value="P:tRNA N2-guanine methylation"/>
    <property type="evidence" value="ECO:0007669"/>
    <property type="project" value="TreeGrafter"/>
</dbReference>
<evidence type="ECO:0000256" key="4">
    <source>
        <dbReference type="ARBA" id="ARBA00022691"/>
    </source>
</evidence>
<dbReference type="FunCoup" id="A0A151Z791">
    <property type="interactions" value="1096"/>
</dbReference>
<keyword evidence="9" id="KW-0863">Zinc-finger</keyword>
<dbReference type="EC" id="2.1.1.216" evidence="7 10"/>
<comment type="catalytic activity">
    <reaction evidence="8 10">
        <text>guanosine(26) in tRNA + 2 S-adenosyl-L-methionine = N(2)-dimethylguanosine(26) in tRNA + 2 S-adenosyl-L-homocysteine + 2 H(+)</text>
        <dbReference type="Rhea" id="RHEA:43140"/>
        <dbReference type="Rhea" id="RHEA-COMP:10359"/>
        <dbReference type="Rhea" id="RHEA-COMP:10360"/>
        <dbReference type="ChEBI" id="CHEBI:15378"/>
        <dbReference type="ChEBI" id="CHEBI:57856"/>
        <dbReference type="ChEBI" id="CHEBI:59789"/>
        <dbReference type="ChEBI" id="CHEBI:74269"/>
        <dbReference type="ChEBI" id="CHEBI:74513"/>
        <dbReference type="EC" id="2.1.1.216"/>
    </reaction>
</comment>
<dbReference type="Gene3D" id="3.40.50.150">
    <property type="entry name" value="Vaccinia Virus protein VP39"/>
    <property type="match status" value="1"/>
</dbReference>
<evidence type="ECO:0000256" key="7">
    <source>
        <dbReference type="ARBA" id="ARBA00039099"/>
    </source>
</evidence>
<dbReference type="Gene3D" id="3.30.56.70">
    <property type="entry name" value="N2,N2-dimethylguanosine tRNA methyltransferase, C-terminal domain"/>
    <property type="match status" value="1"/>
</dbReference>
<dbReference type="OrthoDB" id="6349953at2759"/>
<accession>A0A151Z791</accession>
<organism evidence="13 14">
    <name type="scientific">Tieghemostelium lacteum</name>
    <name type="common">Slime mold</name>
    <name type="synonym">Dictyostelium lacteum</name>
    <dbReference type="NCBI Taxonomy" id="361077"/>
    <lineage>
        <taxon>Eukaryota</taxon>
        <taxon>Amoebozoa</taxon>
        <taxon>Evosea</taxon>
        <taxon>Eumycetozoa</taxon>
        <taxon>Dictyostelia</taxon>
        <taxon>Dictyosteliales</taxon>
        <taxon>Raperosteliaceae</taxon>
        <taxon>Tieghemostelium</taxon>
    </lineage>
</organism>
<dbReference type="InterPro" id="IPR000571">
    <property type="entry name" value="Znf_CCCH"/>
</dbReference>
<keyword evidence="2 10" id="KW-0489">Methyltransferase</keyword>
<protein>
    <recommendedName>
        <fullName evidence="7 10">tRNA (guanine(26)-N(2))-dimethyltransferase</fullName>
        <ecNumber evidence="7 10">2.1.1.216</ecNumber>
    </recommendedName>
</protein>
<keyword evidence="14" id="KW-1185">Reference proteome</keyword>
<keyword evidence="3 10" id="KW-0808">Transferase</keyword>
<evidence type="ECO:0000313" key="13">
    <source>
        <dbReference type="EMBL" id="KYQ89797.1"/>
    </source>
</evidence>
<dbReference type="InterPro" id="IPR029063">
    <property type="entry name" value="SAM-dependent_MTases_sf"/>
</dbReference>
<feature type="region of interest" description="Disordered" evidence="11">
    <location>
        <begin position="608"/>
        <end position="633"/>
    </location>
</feature>
<evidence type="ECO:0000259" key="12">
    <source>
        <dbReference type="PROSITE" id="PS50103"/>
    </source>
</evidence>
<proteinExistence type="inferred from homology"/>
<dbReference type="EMBL" id="LODT01000039">
    <property type="protein sequence ID" value="KYQ89797.1"/>
    <property type="molecule type" value="Genomic_DNA"/>
</dbReference>
<gene>
    <name evidence="13" type="ORF">DLAC_09767</name>
</gene>
<evidence type="ECO:0000256" key="3">
    <source>
        <dbReference type="ARBA" id="ARBA00022679"/>
    </source>
</evidence>
<keyword evidence="9" id="KW-0862">Zinc</keyword>
<dbReference type="InterPro" id="IPR002905">
    <property type="entry name" value="Trm1"/>
</dbReference>
<dbReference type="SMART" id="SM00356">
    <property type="entry name" value="ZnF_C3H1"/>
    <property type="match status" value="1"/>
</dbReference>
<dbReference type="PANTHER" id="PTHR10631:SF3">
    <property type="entry name" value="TRNA (GUANINE(26)-N(2))-DIMETHYLTRANSFERASE"/>
    <property type="match status" value="1"/>
</dbReference>
<name>A0A151Z791_TIELA</name>
<dbReference type="InParanoid" id="A0A151Z791"/>
<evidence type="ECO:0000256" key="2">
    <source>
        <dbReference type="ARBA" id="ARBA00022603"/>
    </source>
</evidence>
<evidence type="ECO:0000256" key="1">
    <source>
        <dbReference type="ARBA" id="ARBA00022555"/>
    </source>
</evidence>
<keyword evidence="6 10" id="KW-0694">RNA-binding</keyword>
<dbReference type="GO" id="GO:0160104">
    <property type="term" value="F:tRNA (guanine(26)-N2)-dimethyltransferase activity"/>
    <property type="evidence" value="ECO:0007669"/>
    <property type="project" value="UniProtKB-UniRule"/>
</dbReference>
<sequence>MLNRFTNSFRRSIHFSINIITYSKYNKNYIAGTRNLFKSNQINMEDVNTTSTTTTTTSNSVPMSIAKIESEMTPNTIKVSENTTTILYNNENEVFYNPVQEFNRDMSILMIKQFIQIRKKEAEAKGKPFKKVKILEALSATGLRSIRYAKEIGDVEYILANDIEQSAVDSINKNSVYNGVEEGLIRANRGDASMVMMQNKDFPNNYDVVDVDPYGSPAKFLDSAVQVVSEGGLLCITATDAAILCGSYPETCFHKYSTVPLTNSGYCHEMGLRILLKSIETTANKYKRVIVPILSLSVDFYMRVFVRVYTSPLEAKKSMGKMCNVFSCIGCGSFHIQPCGVVIVDEQNQNKNKYKVPFLNKEMGTQCEHCTKPYVMAGPFYNAPLHNVEILKSALKYLDENPTLFNTVKRMYGVLTSASEELPDLFYWKVDHFSHVLHLTTPQQSLIRSAILNAGYQTSSSHIAPVLKTNAPQKFLWDVWRAYAKEHPPKQLSETSPAYHILAKEIQHKIDFTEHPLAKGGESANIPKYLPNPKENWGPKARAGTKKSKKRTNDEMNNEMNNNNNNNNNQEQSTDTKSPTKPMKEKKQKLLPSEYPCQQYLKKGYCKKGDQCKNSHSITNKPHNAKNNSNNEI</sequence>
<evidence type="ECO:0000256" key="9">
    <source>
        <dbReference type="PROSITE-ProRule" id="PRU00723"/>
    </source>
</evidence>
<dbReference type="STRING" id="361077.A0A151Z791"/>
<dbReference type="AlphaFoldDB" id="A0A151Z791"/>
<keyword evidence="1 10" id="KW-0820">tRNA-binding</keyword>
<dbReference type="PANTHER" id="PTHR10631">
    <property type="entry name" value="N 2 ,N 2 -DIMETHYLGUANOSINE TRNA METHYLTRANSFERASE"/>
    <property type="match status" value="1"/>
</dbReference>
<evidence type="ECO:0000256" key="6">
    <source>
        <dbReference type="ARBA" id="ARBA00022884"/>
    </source>
</evidence>
<comment type="caution">
    <text evidence="13">The sequence shown here is derived from an EMBL/GenBank/DDBJ whole genome shotgun (WGS) entry which is preliminary data.</text>
</comment>
<dbReference type="Proteomes" id="UP000076078">
    <property type="component" value="Unassembled WGS sequence"/>
</dbReference>
<evidence type="ECO:0000313" key="14">
    <source>
        <dbReference type="Proteomes" id="UP000076078"/>
    </source>
</evidence>